<dbReference type="GO" id="GO:0007254">
    <property type="term" value="P:JNK cascade"/>
    <property type="evidence" value="ECO:0007669"/>
    <property type="project" value="TreeGrafter"/>
</dbReference>
<dbReference type="InterPro" id="IPR001245">
    <property type="entry name" value="Ser-Thr/Tyr_kinase_cat_dom"/>
</dbReference>
<dbReference type="GO" id="GO:0006950">
    <property type="term" value="P:response to stress"/>
    <property type="evidence" value="ECO:0007669"/>
    <property type="project" value="UniProtKB-ARBA"/>
</dbReference>
<feature type="compositionally biased region" description="Polar residues" evidence="15">
    <location>
        <begin position="475"/>
        <end position="489"/>
    </location>
</feature>
<dbReference type="Gene3D" id="1.10.510.10">
    <property type="entry name" value="Transferase(Phosphotransferase) domain 1"/>
    <property type="match status" value="1"/>
</dbReference>
<evidence type="ECO:0000256" key="5">
    <source>
        <dbReference type="ARBA" id="ARBA00022527"/>
    </source>
</evidence>
<dbReference type="GO" id="GO:0009893">
    <property type="term" value="P:positive regulation of metabolic process"/>
    <property type="evidence" value="ECO:0007669"/>
    <property type="project" value="UniProtKB-ARBA"/>
</dbReference>
<evidence type="ECO:0000256" key="4">
    <source>
        <dbReference type="ARBA" id="ARBA00017660"/>
    </source>
</evidence>
<dbReference type="GO" id="GO:0005524">
    <property type="term" value="F:ATP binding"/>
    <property type="evidence" value="ECO:0007669"/>
    <property type="project" value="UniProtKB-UniRule"/>
</dbReference>
<comment type="catalytic activity">
    <reaction evidence="13">
        <text>L-seryl-[protein] + ATP = O-phospho-L-seryl-[protein] + ADP + H(+)</text>
        <dbReference type="Rhea" id="RHEA:17989"/>
        <dbReference type="Rhea" id="RHEA-COMP:9863"/>
        <dbReference type="Rhea" id="RHEA-COMP:11604"/>
        <dbReference type="ChEBI" id="CHEBI:15378"/>
        <dbReference type="ChEBI" id="CHEBI:29999"/>
        <dbReference type="ChEBI" id="CHEBI:30616"/>
        <dbReference type="ChEBI" id="CHEBI:83421"/>
        <dbReference type="ChEBI" id="CHEBI:456216"/>
        <dbReference type="EC" id="2.7.11.25"/>
    </reaction>
</comment>
<dbReference type="SUPFAM" id="SSF56112">
    <property type="entry name" value="Protein kinase-like (PK-like)"/>
    <property type="match status" value="1"/>
</dbReference>
<evidence type="ECO:0000256" key="9">
    <source>
        <dbReference type="ARBA" id="ARBA00022777"/>
    </source>
</evidence>
<comment type="cofactor">
    <cofactor evidence="1">
        <name>Mg(2+)</name>
        <dbReference type="ChEBI" id="CHEBI:18420"/>
    </cofactor>
</comment>
<evidence type="ECO:0000256" key="6">
    <source>
        <dbReference type="ARBA" id="ARBA00022679"/>
    </source>
</evidence>
<dbReference type="PANTHER" id="PTHR46716">
    <property type="entry name" value="MITOGEN-ACTIVATED PROTEIN KINASE KINASE KINASE 7"/>
    <property type="match status" value="1"/>
</dbReference>
<reference evidence="17" key="1">
    <citation type="submission" date="2021-12" db="EMBL/GenBank/DDBJ databases">
        <authorList>
            <person name="King R."/>
        </authorList>
    </citation>
    <scope>NUCLEOTIDE SEQUENCE</scope>
</reference>
<organism evidence="17 18">
    <name type="scientific">Brassicogethes aeneus</name>
    <name type="common">Rape pollen beetle</name>
    <name type="synonym">Meligethes aeneus</name>
    <dbReference type="NCBI Taxonomy" id="1431903"/>
    <lineage>
        <taxon>Eukaryota</taxon>
        <taxon>Metazoa</taxon>
        <taxon>Ecdysozoa</taxon>
        <taxon>Arthropoda</taxon>
        <taxon>Hexapoda</taxon>
        <taxon>Insecta</taxon>
        <taxon>Pterygota</taxon>
        <taxon>Neoptera</taxon>
        <taxon>Endopterygota</taxon>
        <taxon>Coleoptera</taxon>
        <taxon>Polyphaga</taxon>
        <taxon>Cucujiformia</taxon>
        <taxon>Nitidulidae</taxon>
        <taxon>Meligethinae</taxon>
        <taxon>Brassicogethes</taxon>
    </lineage>
</organism>
<dbReference type="SMART" id="SM00220">
    <property type="entry name" value="S_TKc"/>
    <property type="match status" value="1"/>
</dbReference>
<dbReference type="Proteomes" id="UP001154078">
    <property type="component" value="Chromosome 9"/>
</dbReference>
<keyword evidence="18" id="KW-1185">Reference proteome</keyword>
<dbReference type="EMBL" id="OV121140">
    <property type="protein sequence ID" value="CAH0564172.1"/>
    <property type="molecule type" value="Genomic_DNA"/>
</dbReference>
<comment type="catalytic activity">
    <reaction evidence="12">
        <text>L-threonyl-[protein] + ATP = O-phospho-L-threonyl-[protein] + ADP + H(+)</text>
        <dbReference type="Rhea" id="RHEA:46608"/>
        <dbReference type="Rhea" id="RHEA-COMP:11060"/>
        <dbReference type="Rhea" id="RHEA-COMP:11605"/>
        <dbReference type="ChEBI" id="CHEBI:15378"/>
        <dbReference type="ChEBI" id="CHEBI:30013"/>
        <dbReference type="ChEBI" id="CHEBI:30616"/>
        <dbReference type="ChEBI" id="CHEBI:61977"/>
        <dbReference type="ChEBI" id="CHEBI:456216"/>
        <dbReference type="EC" id="2.7.11.25"/>
    </reaction>
</comment>
<evidence type="ECO:0000256" key="14">
    <source>
        <dbReference type="PROSITE-ProRule" id="PRU10141"/>
    </source>
</evidence>
<dbReference type="GO" id="GO:0046872">
    <property type="term" value="F:metal ion binding"/>
    <property type="evidence" value="ECO:0007669"/>
    <property type="project" value="UniProtKB-KW"/>
</dbReference>
<gene>
    <name evidence="17" type="ORF">MELIAE_LOCUS12783</name>
</gene>
<dbReference type="GO" id="GO:0006955">
    <property type="term" value="P:immune response"/>
    <property type="evidence" value="ECO:0007669"/>
    <property type="project" value="TreeGrafter"/>
</dbReference>
<keyword evidence="9" id="KW-0418">Kinase</keyword>
<dbReference type="GO" id="GO:0019899">
    <property type="term" value="F:enzyme binding"/>
    <property type="evidence" value="ECO:0007669"/>
    <property type="project" value="UniProtKB-ARBA"/>
</dbReference>
<keyword evidence="5" id="KW-0723">Serine/threonine-protein kinase</keyword>
<feature type="compositionally biased region" description="Polar residues" evidence="15">
    <location>
        <begin position="310"/>
        <end position="327"/>
    </location>
</feature>
<dbReference type="PROSITE" id="PS00108">
    <property type="entry name" value="PROTEIN_KINASE_ST"/>
    <property type="match status" value="1"/>
</dbReference>
<name>A0A9P0FPS5_BRAAE</name>
<feature type="region of interest" description="Disordered" evidence="15">
    <location>
        <begin position="310"/>
        <end position="333"/>
    </location>
</feature>
<dbReference type="EC" id="2.7.11.25" evidence="3"/>
<dbReference type="PANTHER" id="PTHR46716:SF1">
    <property type="entry name" value="MITOGEN-ACTIVATED PROTEIN KINASE KINASE KINASE 7"/>
    <property type="match status" value="1"/>
</dbReference>
<dbReference type="InterPro" id="IPR008271">
    <property type="entry name" value="Ser/Thr_kinase_AS"/>
</dbReference>
<keyword evidence="6" id="KW-0808">Transferase</keyword>
<keyword evidence="10 14" id="KW-0067">ATP-binding</keyword>
<keyword evidence="11" id="KW-0460">Magnesium</keyword>
<feature type="domain" description="Protein kinase" evidence="16">
    <location>
        <begin position="19"/>
        <end position="282"/>
    </location>
</feature>
<evidence type="ECO:0000256" key="3">
    <source>
        <dbReference type="ARBA" id="ARBA00012406"/>
    </source>
</evidence>
<dbReference type="OrthoDB" id="10261027at2759"/>
<evidence type="ECO:0000256" key="2">
    <source>
        <dbReference type="ARBA" id="ARBA00006529"/>
    </source>
</evidence>
<keyword evidence="8 14" id="KW-0547">Nucleotide-binding</keyword>
<comment type="similarity">
    <text evidence="2">Belongs to the protein kinase superfamily. STE Ser/Thr protein kinase family. MAP kinase kinase kinase subfamily.</text>
</comment>
<dbReference type="GO" id="GO:0004709">
    <property type="term" value="F:MAP kinase kinase kinase activity"/>
    <property type="evidence" value="ECO:0007669"/>
    <property type="project" value="UniProtKB-EC"/>
</dbReference>
<evidence type="ECO:0000313" key="18">
    <source>
        <dbReference type="Proteomes" id="UP001154078"/>
    </source>
</evidence>
<dbReference type="InterPro" id="IPR011009">
    <property type="entry name" value="Kinase-like_dom_sf"/>
</dbReference>
<dbReference type="PRINTS" id="PR00109">
    <property type="entry name" value="TYRKINASE"/>
</dbReference>
<feature type="binding site" evidence="14">
    <location>
        <position position="46"/>
    </location>
    <ligand>
        <name>ATP</name>
        <dbReference type="ChEBI" id="CHEBI:30616"/>
    </ligand>
</feature>
<dbReference type="InterPro" id="IPR017441">
    <property type="entry name" value="Protein_kinase_ATP_BS"/>
</dbReference>
<accession>A0A9P0FPS5</accession>
<dbReference type="AlphaFoldDB" id="A0A9P0FPS5"/>
<dbReference type="Gene3D" id="3.30.200.20">
    <property type="entry name" value="Phosphorylase Kinase, domain 1"/>
    <property type="match status" value="1"/>
</dbReference>
<evidence type="ECO:0000256" key="1">
    <source>
        <dbReference type="ARBA" id="ARBA00001946"/>
    </source>
</evidence>
<dbReference type="GO" id="GO:0043410">
    <property type="term" value="P:positive regulation of MAPK cascade"/>
    <property type="evidence" value="ECO:0007669"/>
    <property type="project" value="UniProtKB-ARBA"/>
</dbReference>
<dbReference type="FunFam" id="1.10.510.10:FF:000143">
    <property type="entry name" value="Mitogen-activated protein kinase kinase kinase 7"/>
    <property type="match status" value="1"/>
</dbReference>
<dbReference type="PROSITE" id="PS50011">
    <property type="entry name" value="PROTEIN_KINASE_DOM"/>
    <property type="match status" value="1"/>
</dbReference>
<evidence type="ECO:0000256" key="12">
    <source>
        <dbReference type="ARBA" id="ARBA00047559"/>
    </source>
</evidence>
<proteinExistence type="inferred from homology"/>
<dbReference type="InterPro" id="IPR000719">
    <property type="entry name" value="Prot_kinase_dom"/>
</dbReference>
<evidence type="ECO:0000256" key="13">
    <source>
        <dbReference type="ARBA" id="ARBA00048329"/>
    </source>
</evidence>
<protein>
    <recommendedName>
        <fullName evidence="4">Mitogen-activated protein kinase kinase kinase 7</fullName>
        <ecNumber evidence="3">2.7.11.25</ecNumber>
    </recommendedName>
</protein>
<evidence type="ECO:0000256" key="10">
    <source>
        <dbReference type="ARBA" id="ARBA00022840"/>
    </source>
</evidence>
<evidence type="ECO:0000313" key="17">
    <source>
        <dbReference type="EMBL" id="CAH0564172.1"/>
    </source>
</evidence>
<evidence type="ECO:0000256" key="8">
    <source>
        <dbReference type="ARBA" id="ARBA00022741"/>
    </source>
</evidence>
<evidence type="ECO:0000256" key="15">
    <source>
        <dbReference type="SAM" id="MobiDB-lite"/>
    </source>
</evidence>
<keyword evidence="7" id="KW-0479">Metal-binding</keyword>
<sequence>MAKTYQNDIAINEIDHKEIEFLGPIGEGAFGVVHKGFWKEKYVAVKRLTRDAEKKAFLKEVLQLSRVEHDNIVKLYGASTAPNNFLLVMEYAEGGSLYNVLHSSAKIKYTLNHAMSWAYQCSKGVEYLHAMKPKPIIHRDLKPPNLLLVMGGTRLKICDFGTAADKNTYMTNNKGSPAWMAPEVFQSDKYTEKCDIFSWGIILWEVLSREKPFQNKGTALAIMWAVFNGNRPPLIRNCPKPIEQLMVDCWDKCSENRPSMQQVVERMEKICCLLCTADEPIFMPEDYYDVEDEDDEEQIDEEDGISSQFNTTEVKSSVESVKTTLPQPSGDIKPLEIQVDPNAWDFERSYDMHTMPGFDKAEWRNRSSNIQARIQESSSSRTSDDDDMLVFMEYLEPHLRPVLPEEGNPQSMLLYKEHSKLAQDYLKVQSELVMIGREMQDFQDLERLEDEENEKELQKLQQEKESLLVARQMLQEENQMGRNPGSGNSRDPEGWVVINNTQPS</sequence>
<evidence type="ECO:0000256" key="7">
    <source>
        <dbReference type="ARBA" id="ARBA00022723"/>
    </source>
</evidence>
<feature type="region of interest" description="Disordered" evidence="15">
    <location>
        <begin position="472"/>
        <end position="504"/>
    </location>
</feature>
<evidence type="ECO:0000259" key="16">
    <source>
        <dbReference type="PROSITE" id="PS50011"/>
    </source>
</evidence>
<dbReference type="GO" id="GO:0043123">
    <property type="term" value="P:positive regulation of canonical NF-kappaB signal transduction"/>
    <property type="evidence" value="ECO:0007669"/>
    <property type="project" value="TreeGrafter"/>
</dbReference>
<dbReference type="PROSITE" id="PS00107">
    <property type="entry name" value="PROTEIN_KINASE_ATP"/>
    <property type="match status" value="1"/>
</dbReference>
<dbReference type="Pfam" id="PF07714">
    <property type="entry name" value="PK_Tyr_Ser-Thr"/>
    <property type="match status" value="1"/>
</dbReference>
<evidence type="ECO:0000256" key="11">
    <source>
        <dbReference type="ARBA" id="ARBA00022842"/>
    </source>
</evidence>